<gene>
    <name evidence="1" type="ORF">D7Y07_03215</name>
</gene>
<evidence type="ECO:0000313" key="1">
    <source>
        <dbReference type="EMBL" id="RLT81446.1"/>
    </source>
</evidence>
<comment type="caution">
    <text evidence="1">The sequence shown here is derived from an EMBL/GenBank/DDBJ whole genome shotgun (WGS) entry which is preliminary data.</text>
</comment>
<sequence length="185" mass="21548">MQNKGTLIQARTMKPADYRRFLKEVHNNEDYVKIKNGLYASLDMLANDMVDIDKIIPGGILCQYSAWHFYGMTTQVPDSFYVAIDRNRKVRLPSMPDITLIYQSSDLLELGVETIEMNGYSIRIYDRERCVCDAIKYRNKIGIDVMSEILSAYLKDEGRNLDKLHKYAVTLRVQSILKRYFEITL</sequence>
<dbReference type="RefSeq" id="WP_121765894.1">
    <property type="nucleotide sequence ID" value="NZ_CAQHOZ010000174.1"/>
</dbReference>
<evidence type="ECO:0000313" key="2">
    <source>
        <dbReference type="Proteomes" id="UP000267159"/>
    </source>
</evidence>
<dbReference type="AlphaFoldDB" id="A0A3L8ABA7"/>
<dbReference type="Proteomes" id="UP000267159">
    <property type="component" value="Unassembled WGS sequence"/>
</dbReference>
<proteinExistence type="predicted"/>
<protein>
    <recommendedName>
        <fullName evidence="3">Abortive phage infection protein</fullName>
    </recommendedName>
</protein>
<dbReference type="EMBL" id="RAZM01000005">
    <property type="protein sequence ID" value="RLT81446.1"/>
    <property type="molecule type" value="Genomic_DNA"/>
</dbReference>
<organism evidence="1 2">
    <name type="scientific">Bacteroides acidifaciens</name>
    <dbReference type="NCBI Taxonomy" id="85831"/>
    <lineage>
        <taxon>Bacteria</taxon>
        <taxon>Pseudomonadati</taxon>
        <taxon>Bacteroidota</taxon>
        <taxon>Bacteroidia</taxon>
        <taxon>Bacteroidales</taxon>
        <taxon>Bacteroidaceae</taxon>
        <taxon>Bacteroides</taxon>
    </lineage>
</organism>
<evidence type="ECO:0008006" key="3">
    <source>
        <dbReference type="Google" id="ProtNLM"/>
    </source>
</evidence>
<reference evidence="1 2" key="1">
    <citation type="submission" date="2018-09" db="EMBL/GenBank/DDBJ databases">
        <title>Murine metabolic-syndrome-specific gut microbial biobank.</title>
        <authorList>
            <person name="Liu C."/>
        </authorList>
    </citation>
    <scope>NUCLEOTIDE SEQUENCE [LARGE SCALE GENOMIC DNA]</scope>
    <source>
        <strain evidence="1 2">0.1X-D8-26</strain>
    </source>
</reference>
<name>A0A3L8ABA7_9BACE</name>
<accession>A0A3L8ABA7</accession>